<dbReference type="EMBL" id="CAESAB010000018">
    <property type="protein sequence ID" value="CAB4336846.1"/>
    <property type="molecule type" value="Genomic_DNA"/>
</dbReference>
<feature type="region of interest" description="Disordered" evidence="1">
    <location>
        <begin position="1"/>
        <end position="23"/>
    </location>
</feature>
<dbReference type="AlphaFoldDB" id="A0A6J5Z5P9"/>
<sequence>MIVPPSEAPEPERTTKPPTSKATTAAAAINLPFLPLRFDMSSPFVLGTASLFHA</sequence>
<gene>
    <name evidence="2" type="ORF">UFOPK3820_00638</name>
</gene>
<reference evidence="2" key="1">
    <citation type="submission" date="2020-05" db="EMBL/GenBank/DDBJ databases">
        <authorList>
            <person name="Chiriac C."/>
            <person name="Salcher M."/>
            <person name="Ghai R."/>
            <person name="Kavagutti S V."/>
        </authorList>
    </citation>
    <scope>NUCLEOTIDE SEQUENCE</scope>
</reference>
<protein>
    <submittedName>
        <fullName evidence="2">Unannotated protein</fullName>
    </submittedName>
</protein>
<proteinExistence type="predicted"/>
<accession>A0A6J5Z5P9</accession>
<evidence type="ECO:0000256" key="1">
    <source>
        <dbReference type="SAM" id="MobiDB-lite"/>
    </source>
</evidence>
<evidence type="ECO:0000313" key="2">
    <source>
        <dbReference type="EMBL" id="CAB4336846.1"/>
    </source>
</evidence>
<name>A0A6J5Z5P9_9ZZZZ</name>
<organism evidence="2">
    <name type="scientific">freshwater metagenome</name>
    <dbReference type="NCBI Taxonomy" id="449393"/>
    <lineage>
        <taxon>unclassified sequences</taxon>
        <taxon>metagenomes</taxon>
        <taxon>ecological metagenomes</taxon>
    </lineage>
</organism>